<dbReference type="EMBL" id="MU274918">
    <property type="protein sequence ID" value="KAI0087393.1"/>
    <property type="molecule type" value="Genomic_DNA"/>
</dbReference>
<reference evidence="1" key="1">
    <citation type="journal article" date="2021" name="Environ. Microbiol.">
        <title>Gene family expansions and transcriptome signatures uncover fungal adaptations to wood decay.</title>
        <authorList>
            <person name="Hage H."/>
            <person name="Miyauchi S."/>
            <person name="Viragh M."/>
            <person name="Drula E."/>
            <person name="Min B."/>
            <person name="Chaduli D."/>
            <person name="Navarro D."/>
            <person name="Favel A."/>
            <person name="Norest M."/>
            <person name="Lesage-Meessen L."/>
            <person name="Balint B."/>
            <person name="Merenyi Z."/>
            <person name="de Eugenio L."/>
            <person name="Morin E."/>
            <person name="Martinez A.T."/>
            <person name="Baldrian P."/>
            <person name="Stursova M."/>
            <person name="Martinez M.J."/>
            <person name="Novotny C."/>
            <person name="Magnuson J.K."/>
            <person name="Spatafora J.W."/>
            <person name="Maurice S."/>
            <person name="Pangilinan J."/>
            <person name="Andreopoulos W."/>
            <person name="LaButti K."/>
            <person name="Hundley H."/>
            <person name="Na H."/>
            <person name="Kuo A."/>
            <person name="Barry K."/>
            <person name="Lipzen A."/>
            <person name="Henrissat B."/>
            <person name="Riley R."/>
            <person name="Ahrendt S."/>
            <person name="Nagy L.G."/>
            <person name="Grigoriev I.V."/>
            <person name="Martin F."/>
            <person name="Rosso M.N."/>
        </authorList>
    </citation>
    <scope>NUCLEOTIDE SEQUENCE</scope>
    <source>
        <strain evidence="1">CBS 384.51</strain>
    </source>
</reference>
<name>A0ACB8TZD6_9APHY</name>
<accession>A0ACB8TZD6</accession>
<protein>
    <submittedName>
        <fullName evidence="1">Uncharacterized protein</fullName>
    </submittedName>
</protein>
<organism evidence="1 2">
    <name type="scientific">Irpex rosettiformis</name>
    <dbReference type="NCBI Taxonomy" id="378272"/>
    <lineage>
        <taxon>Eukaryota</taxon>
        <taxon>Fungi</taxon>
        <taxon>Dikarya</taxon>
        <taxon>Basidiomycota</taxon>
        <taxon>Agaricomycotina</taxon>
        <taxon>Agaricomycetes</taxon>
        <taxon>Polyporales</taxon>
        <taxon>Irpicaceae</taxon>
        <taxon>Irpex</taxon>
    </lineage>
</organism>
<proteinExistence type="predicted"/>
<sequence>MTRLRILAGPSLTNLIPIEPNSDIPLNVRSDAFEGQVAVYIKGLPDESGRPTHSPYFDHSLRKGITWSIQLQGRFLQSHSGDDILFGNIFDRPLKLPWGFGAALKFMKYVDPTLEERLQSRTRPWAFSPFLSTMPHIHHTRVENVQSPLFSFPASTEPIVDRTIDLRTRHGAHLKHTAPQHRKQRKSHFKSPSRRKEVTLGPKDIISADFCHHFLEFGQDSIVLRLPCGLSMDLLRYWDGQPVRFVCAERAKPGENSDGNPWGRIFFCVVIEKVRDDEMEKVEAPVYHEVASVQRISPLGKH</sequence>
<comment type="caution">
    <text evidence="1">The sequence shown here is derived from an EMBL/GenBank/DDBJ whole genome shotgun (WGS) entry which is preliminary data.</text>
</comment>
<evidence type="ECO:0000313" key="1">
    <source>
        <dbReference type="EMBL" id="KAI0087393.1"/>
    </source>
</evidence>
<dbReference type="Proteomes" id="UP001055072">
    <property type="component" value="Unassembled WGS sequence"/>
</dbReference>
<evidence type="ECO:0000313" key="2">
    <source>
        <dbReference type="Proteomes" id="UP001055072"/>
    </source>
</evidence>
<gene>
    <name evidence="1" type="ORF">BDY19DRAFT_250445</name>
</gene>
<keyword evidence="2" id="KW-1185">Reference proteome</keyword>